<dbReference type="PANTHER" id="PTHR22939:SF129">
    <property type="entry name" value="SERINE PROTEASE HTRA2, MITOCHONDRIAL"/>
    <property type="match status" value="1"/>
</dbReference>
<accession>A0A317CPL8</accession>
<proteinExistence type="inferred from homology"/>
<dbReference type="OrthoDB" id="9758917at2"/>
<sequence>MIVLAKKYYQALQQWLFCLVLLSVLLVSQQATAALPSSVNGQRLPSLADMLERVMPAVVDIVIEGIRPGSGRANGTYRRLFGGNEPEKARGTGSGIIVDAKNGYIVTNAHVIHGAIKIKVVLSDGREFIAKVIGQDAEADVGVLKIEPKRLRAMSLANSDNLRVGDFVVAIGNPFGLGQTATSGIVSALGRSGLGIESYEDFIQTDAPINPGNSGGALVNLRGELIGINTAILGGRSGGSVGIGFAIPSNMVGNIKDQLIQTGEVVRGQLGVEIQNLTADVAADYGLSNTEGALISRVVIGSPADQAGLQSGDVIVQANGARVRNSVNLKNIIGNLRLGTQANIEFIRNKRALITVAEIDKVDSRNGFRPVHQKNTEAQ</sequence>
<evidence type="ECO:0000256" key="5">
    <source>
        <dbReference type="SAM" id="SignalP"/>
    </source>
</evidence>
<evidence type="ECO:0000256" key="3">
    <source>
        <dbReference type="ARBA" id="ARBA00022801"/>
    </source>
</evidence>
<dbReference type="Proteomes" id="UP000245539">
    <property type="component" value="Unassembled WGS sequence"/>
</dbReference>
<dbReference type="SMART" id="SM00228">
    <property type="entry name" value="PDZ"/>
    <property type="match status" value="1"/>
</dbReference>
<dbReference type="PROSITE" id="PS50106">
    <property type="entry name" value="PDZ"/>
    <property type="match status" value="1"/>
</dbReference>
<dbReference type="GO" id="GO:0006515">
    <property type="term" value="P:protein quality control for misfolded or incompletely synthesized proteins"/>
    <property type="evidence" value="ECO:0007669"/>
    <property type="project" value="TreeGrafter"/>
</dbReference>
<keyword evidence="3" id="KW-0378">Hydrolase</keyword>
<evidence type="ECO:0000256" key="4">
    <source>
        <dbReference type="ARBA" id="ARBA00022825"/>
    </source>
</evidence>
<dbReference type="InterPro" id="IPR001478">
    <property type="entry name" value="PDZ"/>
</dbReference>
<dbReference type="InterPro" id="IPR009003">
    <property type="entry name" value="Peptidase_S1_PA"/>
</dbReference>
<dbReference type="AlphaFoldDB" id="A0A317CPL8"/>
<dbReference type="FunFam" id="2.40.10.10:FF:000001">
    <property type="entry name" value="Periplasmic serine protease DegS"/>
    <property type="match status" value="1"/>
</dbReference>
<organism evidence="7 8">
    <name type="scientific">Leucothrix pacifica</name>
    <dbReference type="NCBI Taxonomy" id="1247513"/>
    <lineage>
        <taxon>Bacteria</taxon>
        <taxon>Pseudomonadati</taxon>
        <taxon>Pseudomonadota</taxon>
        <taxon>Gammaproteobacteria</taxon>
        <taxon>Thiotrichales</taxon>
        <taxon>Thiotrichaceae</taxon>
        <taxon>Leucothrix</taxon>
    </lineage>
</organism>
<evidence type="ECO:0000313" key="8">
    <source>
        <dbReference type="Proteomes" id="UP000245539"/>
    </source>
</evidence>
<keyword evidence="2" id="KW-0645">Protease</keyword>
<gene>
    <name evidence="7" type="ORF">DKW60_05925</name>
</gene>
<dbReference type="PRINTS" id="PR00834">
    <property type="entry name" value="PROTEASES2C"/>
</dbReference>
<evidence type="ECO:0000313" key="7">
    <source>
        <dbReference type="EMBL" id="PWQ99423.1"/>
    </source>
</evidence>
<comment type="caution">
    <text evidence="7">The sequence shown here is derived from an EMBL/GenBank/DDBJ whole genome shotgun (WGS) entry which is preliminary data.</text>
</comment>
<dbReference type="GO" id="GO:0004252">
    <property type="term" value="F:serine-type endopeptidase activity"/>
    <property type="evidence" value="ECO:0007669"/>
    <property type="project" value="InterPro"/>
</dbReference>
<dbReference type="SUPFAM" id="SSF50156">
    <property type="entry name" value="PDZ domain-like"/>
    <property type="match status" value="1"/>
</dbReference>
<reference evidence="7 8" key="1">
    <citation type="submission" date="2018-05" db="EMBL/GenBank/DDBJ databases">
        <title>Leucothrix arctica sp. nov., isolated from Arctic seawater.</title>
        <authorList>
            <person name="Choi A."/>
            <person name="Baek K."/>
        </authorList>
    </citation>
    <scope>NUCLEOTIDE SEQUENCE [LARGE SCALE GENOMIC DNA]</scope>
    <source>
        <strain evidence="7 8">JCM 18388</strain>
    </source>
</reference>
<dbReference type="InterPro" id="IPR036034">
    <property type="entry name" value="PDZ_sf"/>
</dbReference>
<evidence type="ECO:0000259" key="6">
    <source>
        <dbReference type="PROSITE" id="PS50106"/>
    </source>
</evidence>
<feature type="chain" id="PRO_5016259530" evidence="5">
    <location>
        <begin position="34"/>
        <end position="379"/>
    </location>
</feature>
<protein>
    <submittedName>
        <fullName evidence="7">Peptidase</fullName>
    </submittedName>
</protein>
<dbReference type="RefSeq" id="WP_109836755.1">
    <property type="nucleotide sequence ID" value="NZ_QGKM01000011.1"/>
</dbReference>
<dbReference type="InterPro" id="IPR001940">
    <property type="entry name" value="Peptidase_S1C"/>
</dbReference>
<dbReference type="PANTHER" id="PTHR22939">
    <property type="entry name" value="SERINE PROTEASE FAMILY S1C HTRA-RELATED"/>
    <property type="match status" value="1"/>
</dbReference>
<dbReference type="Pfam" id="PF13365">
    <property type="entry name" value="Trypsin_2"/>
    <property type="match status" value="1"/>
</dbReference>
<feature type="signal peptide" evidence="5">
    <location>
        <begin position="1"/>
        <end position="33"/>
    </location>
</feature>
<keyword evidence="5" id="KW-0732">Signal</keyword>
<evidence type="ECO:0000256" key="1">
    <source>
        <dbReference type="ARBA" id="ARBA00010541"/>
    </source>
</evidence>
<feature type="domain" description="PDZ" evidence="6">
    <location>
        <begin position="259"/>
        <end position="325"/>
    </location>
</feature>
<dbReference type="Pfam" id="PF13180">
    <property type="entry name" value="PDZ_2"/>
    <property type="match status" value="1"/>
</dbReference>
<dbReference type="Gene3D" id="2.40.10.120">
    <property type="match status" value="1"/>
</dbReference>
<dbReference type="SUPFAM" id="SSF50494">
    <property type="entry name" value="Trypsin-like serine proteases"/>
    <property type="match status" value="1"/>
</dbReference>
<comment type="similarity">
    <text evidence="1">Belongs to the peptidase S1C family.</text>
</comment>
<dbReference type="EMBL" id="QGKM01000011">
    <property type="protein sequence ID" value="PWQ99423.1"/>
    <property type="molecule type" value="Genomic_DNA"/>
</dbReference>
<dbReference type="Gene3D" id="2.30.42.10">
    <property type="match status" value="1"/>
</dbReference>
<evidence type="ECO:0000256" key="2">
    <source>
        <dbReference type="ARBA" id="ARBA00022670"/>
    </source>
</evidence>
<dbReference type="GO" id="GO:0042597">
    <property type="term" value="C:periplasmic space"/>
    <property type="evidence" value="ECO:0007669"/>
    <property type="project" value="TreeGrafter"/>
</dbReference>
<keyword evidence="8" id="KW-1185">Reference proteome</keyword>
<name>A0A317CPL8_9GAMM</name>
<keyword evidence="4" id="KW-0720">Serine protease</keyword>